<dbReference type="PROSITE" id="PS51257">
    <property type="entry name" value="PROKAR_LIPOPROTEIN"/>
    <property type="match status" value="1"/>
</dbReference>
<keyword evidence="4" id="KW-1185">Reference proteome</keyword>
<evidence type="ECO:0000313" key="3">
    <source>
        <dbReference type="EMBL" id="AKU95010.1"/>
    </source>
</evidence>
<sequence>MFKRTLGLAALSVMAAACTAAGDDAMTSEDQGGALVITPTGTDARGALLVQAPPGATAVGEVALSNEINGVQQNVTVLGSIGQTITGLAPGSRRFFIRTVLDHENLIEESFDTDIAAGKTTTLMSAQAVIDATGPRTVGLRGTFDVRNPRNLRILPSLSTPYNTAENPAYGSSKRSTALGTVTGDNVTFGLWGTTYRVAFGILDGAEFKINAGTTGHAKLTEPAGRRRARIVAPDSRTLPIASCNGQNSDAYVLSTNDYGSPSYASGRLGDGESVEVGIASWIDSSKHYLLQNAVWGSPIDLPTGAPGDAPADLVLEHLDIEDVVIDGANKVRGTYEVRRADSQSNFLRCKLPTNTGVDIPPAHGGSRSTTTFRRDRKRTFTSSPCLDAEKLSRRSEPCRGRICSPPRTRKGEDLPAARWLVAPRDTPGLWLDSRAGRPHVPSGQHIHS</sequence>
<dbReference type="AlphaFoldDB" id="A0A0K1PN94"/>
<dbReference type="Proteomes" id="UP000064967">
    <property type="component" value="Chromosome"/>
</dbReference>
<reference evidence="3 4" key="1">
    <citation type="submission" date="2015-08" db="EMBL/GenBank/DDBJ databases">
        <authorList>
            <person name="Babu N.S."/>
            <person name="Beckwith C.J."/>
            <person name="Beseler K.G."/>
            <person name="Brison A."/>
            <person name="Carone J.V."/>
            <person name="Caskin T.P."/>
            <person name="Diamond M."/>
            <person name="Durham M.E."/>
            <person name="Foxe J.M."/>
            <person name="Go M."/>
            <person name="Henderson B.A."/>
            <person name="Jones I.B."/>
            <person name="McGettigan J.A."/>
            <person name="Micheletti S.J."/>
            <person name="Nasrallah M.E."/>
            <person name="Ortiz D."/>
            <person name="Piller C.R."/>
            <person name="Privatt S.R."/>
            <person name="Schneider S.L."/>
            <person name="Sharp S."/>
            <person name="Smith T.C."/>
            <person name="Stanton J.D."/>
            <person name="Ullery H.E."/>
            <person name="Wilson R.J."/>
            <person name="Serrano M.G."/>
            <person name="Buck G."/>
            <person name="Lee V."/>
            <person name="Wang Y."/>
            <person name="Carvalho R."/>
            <person name="Voegtly L."/>
            <person name="Shi R."/>
            <person name="Duckworth R."/>
            <person name="Johnson A."/>
            <person name="Loviza R."/>
            <person name="Walstead R."/>
            <person name="Shah Z."/>
            <person name="Kiflezghi M."/>
            <person name="Wade K."/>
            <person name="Ball S.L."/>
            <person name="Bradley K.W."/>
            <person name="Asai D.J."/>
            <person name="Bowman C.A."/>
            <person name="Russell D.A."/>
            <person name="Pope W.H."/>
            <person name="Jacobs-Sera D."/>
            <person name="Hendrix R.W."/>
            <person name="Hatfull G.F."/>
        </authorList>
    </citation>
    <scope>NUCLEOTIDE SEQUENCE [LARGE SCALE GENOMIC DNA]</scope>
    <source>
        <strain evidence="3 4">DSM 27648</strain>
    </source>
</reference>
<keyword evidence="2" id="KW-0732">Signal</keyword>
<dbReference type="RefSeq" id="WP_146646527.1">
    <property type="nucleotide sequence ID" value="NZ_CP012333.1"/>
</dbReference>
<evidence type="ECO:0000256" key="2">
    <source>
        <dbReference type="SAM" id="SignalP"/>
    </source>
</evidence>
<gene>
    <name evidence="3" type="ORF">AKJ09_01674</name>
</gene>
<feature type="region of interest" description="Disordered" evidence="1">
    <location>
        <begin position="358"/>
        <end position="377"/>
    </location>
</feature>
<dbReference type="EMBL" id="CP012333">
    <property type="protein sequence ID" value="AKU95010.1"/>
    <property type="molecule type" value="Genomic_DNA"/>
</dbReference>
<proteinExistence type="predicted"/>
<evidence type="ECO:0000256" key="1">
    <source>
        <dbReference type="SAM" id="MobiDB-lite"/>
    </source>
</evidence>
<protein>
    <submittedName>
        <fullName evidence="3">Uncharacterized protein</fullName>
    </submittedName>
</protein>
<evidence type="ECO:0000313" key="4">
    <source>
        <dbReference type="Proteomes" id="UP000064967"/>
    </source>
</evidence>
<feature type="signal peptide" evidence="2">
    <location>
        <begin position="1"/>
        <end position="20"/>
    </location>
</feature>
<organism evidence="3 4">
    <name type="scientific">Labilithrix luteola</name>
    <dbReference type="NCBI Taxonomy" id="1391654"/>
    <lineage>
        <taxon>Bacteria</taxon>
        <taxon>Pseudomonadati</taxon>
        <taxon>Myxococcota</taxon>
        <taxon>Polyangia</taxon>
        <taxon>Polyangiales</taxon>
        <taxon>Labilitrichaceae</taxon>
        <taxon>Labilithrix</taxon>
    </lineage>
</organism>
<accession>A0A0K1PN94</accession>
<dbReference type="KEGG" id="llu:AKJ09_01674"/>
<feature type="chain" id="PRO_5005466321" evidence="2">
    <location>
        <begin position="21"/>
        <end position="449"/>
    </location>
</feature>
<name>A0A0K1PN94_9BACT</name>